<comment type="similarity">
    <text evidence="4">Belongs to the peptidase M29 family.</text>
</comment>
<dbReference type="AlphaFoldDB" id="A0A067Z7E0"/>
<dbReference type="GO" id="GO:0008237">
    <property type="term" value="F:metallopeptidase activity"/>
    <property type="evidence" value="ECO:0007669"/>
    <property type="project" value="UniProtKB-KW"/>
</dbReference>
<keyword evidence="7" id="KW-0479">Metal-binding</keyword>
<proteinExistence type="inferred from homology"/>
<dbReference type="EC" id="3.4.11.-" evidence="10"/>
<dbReference type="MEROPS" id="M29.001"/>
<keyword evidence="5 10" id="KW-0031">Aminopeptidase</keyword>
<dbReference type="GeneID" id="56906033"/>
<dbReference type="GO" id="GO:0006508">
    <property type="term" value="P:proteolysis"/>
    <property type="evidence" value="ECO:0007669"/>
    <property type="project" value="UniProtKB-KW"/>
</dbReference>
<evidence type="ECO:0000256" key="9">
    <source>
        <dbReference type="ARBA" id="ARBA00023049"/>
    </source>
</evidence>
<dbReference type="PANTHER" id="PTHR34448">
    <property type="entry name" value="AMINOPEPTIDASE"/>
    <property type="match status" value="1"/>
</dbReference>
<comment type="cofactor">
    <cofactor evidence="3">
        <name>Zn(2+)</name>
        <dbReference type="ChEBI" id="CHEBI:29105"/>
    </cofactor>
</comment>
<dbReference type="Pfam" id="PF02073">
    <property type="entry name" value="Peptidase_M29"/>
    <property type="match status" value="1"/>
</dbReference>
<dbReference type="InterPro" id="IPR035097">
    <property type="entry name" value="M29_N-terminal"/>
</dbReference>
<evidence type="ECO:0000256" key="4">
    <source>
        <dbReference type="ARBA" id="ARBA00008236"/>
    </source>
</evidence>
<dbReference type="HOGENOM" id="CLU_054346_1_0_5"/>
<dbReference type="GO" id="GO:0004177">
    <property type="term" value="F:aminopeptidase activity"/>
    <property type="evidence" value="ECO:0007669"/>
    <property type="project" value="UniProtKB-KW"/>
</dbReference>
<evidence type="ECO:0000256" key="8">
    <source>
        <dbReference type="ARBA" id="ARBA00022801"/>
    </source>
</evidence>
<dbReference type="InterPro" id="IPR052170">
    <property type="entry name" value="M29_Exopeptidase"/>
</dbReference>
<dbReference type="GO" id="GO:0046872">
    <property type="term" value="F:metal ion binding"/>
    <property type="evidence" value="ECO:0007669"/>
    <property type="project" value="UniProtKB-KW"/>
</dbReference>
<evidence type="ECO:0000256" key="6">
    <source>
        <dbReference type="ARBA" id="ARBA00022670"/>
    </source>
</evidence>
<keyword evidence="8 10" id="KW-0378">Hydrolase</keyword>
<gene>
    <name evidence="10" type="ORF">GLS_c18140</name>
</gene>
<evidence type="ECO:0000256" key="3">
    <source>
        <dbReference type="ARBA" id="ARBA00001947"/>
    </source>
</evidence>
<dbReference type="RefSeq" id="WP_041111993.1">
    <property type="nucleotide sequence ID" value="NZ_CP004373.1"/>
</dbReference>
<reference evidence="10 11" key="1">
    <citation type="journal article" date="2015" name="Appl. Microbiol. Biotechnol.">
        <title>The consequence of an additional NADH dehydrogenase paralog on the growth of Gluconobacter oxydans DSM3504.</title>
        <authorList>
            <person name="Kostner D."/>
            <person name="Luchterhand B."/>
            <person name="Junker A."/>
            <person name="Volland S."/>
            <person name="Daniel R."/>
            <person name="Buchs J."/>
            <person name="Liebl W."/>
            <person name="Ehrenreich A."/>
        </authorList>
    </citation>
    <scope>NUCLEOTIDE SEQUENCE [LARGE SCALE GENOMIC DNA]</scope>
    <source>
        <strain evidence="10">DSM 3504</strain>
    </source>
</reference>
<evidence type="ECO:0000313" key="10">
    <source>
        <dbReference type="EMBL" id="AHK71690.1"/>
    </source>
</evidence>
<comment type="cofactor">
    <cofactor evidence="2">
        <name>Mg(2+)</name>
        <dbReference type="ChEBI" id="CHEBI:18420"/>
    </cofactor>
</comment>
<evidence type="ECO:0000256" key="5">
    <source>
        <dbReference type="ARBA" id="ARBA00022438"/>
    </source>
</evidence>
<evidence type="ECO:0000256" key="7">
    <source>
        <dbReference type="ARBA" id="ARBA00022723"/>
    </source>
</evidence>
<evidence type="ECO:0000256" key="1">
    <source>
        <dbReference type="ARBA" id="ARBA00001941"/>
    </source>
</evidence>
<dbReference type="KEGG" id="goy:GLS_c18140"/>
<dbReference type="InterPro" id="IPR000787">
    <property type="entry name" value="Peptidase_M29"/>
</dbReference>
<comment type="cofactor">
    <cofactor evidence="1">
        <name>Co(2+)</name>
        <dbReference type="ChEBI" id="CHEBI:48828"/>
    </cofactor>
</comment>
<accession>A0A067Z7E0</accession>
<dbReference type="Gene3D" id="3.40.1830.10">
    <property type="entry name" value="Thermophilic metalloprotease (M29)"/>
    <property type="match status" value="1"/>
</dbReference>
<name>A0A067Z7E0_GLUOY</name>
<sequence>MTDRMITAKESNVSAPSTFSHEQLLDRLGEVAVRVGLNIAPGQQLLITAPLAAVPLVRRVTEHAYKAGASLVTTLYADDETTLARFIHAPDDAFDVAPTWLADGMARAFREGAARMAITGANPTLLKGQDPERISRANRANSKANRPAMEIITQFAVNWNIIACATPAWAAQVFPELPADEALAALWDGIFKASRVDVADPVAEWKAHNARLHARAKYMNDSRFEALHFSGPGTDLTVGLADGHLWAGGSEKSGNGIVCNPNIPTEEIFTTPHRSRVDGRVSSTKPLFHQGTLIDNISVRFENGKIVEASASHGEDVLKRILSTDEGAARIGEVALVPHSSPISASKILYRNTLFDENASSHIALGQAYTKCMVDIEGLTPEELLERGVNDSLIHIDWMIGSDKIDLDGLKNGNRVPLMRAGEWVQA</sequence>
<dbReference type="SUPFAM" id="SSF144052">
    <property type="entry name" value="Thermophilic metalloprotease-like"/>
    <property type="match status" value="1"/>
</dbReference>
<keyword evidence="6" id="KW-0645">Protease</keyword>
<evidence type="ECO:0000256" key="2">
    <source>
        <dbReference type="ARBA" id="ARBA00001946"/>
    </source>
</evidence>
<dbReference type="PRINTS" id="PR00919">
    <property type="entry name" value="THERMOPTASE"/>
</dbReference>
<dbReference type="Proteomes" id="UP000031656">
    <property type="component" value="Chromosome"/>
</dbReference>
<dbReference type="EMBL" id="CP004373">
    <property type="protein sequence ID" value="AHK71690.1"/>
    <property type="molecule type" value="Genomic_DNA"/>
</dbReference>
<organism evidence="10 11">
    <name type="scientific">Gluconobacter oxydans DSM 3504</name>
    <dbReference type="NCBI Taxonomy" id="1288313"/>
    <lineage>
        <taxon>Bacteria</taxon>
        <taxon>Pseudomonadati</taxon>
        <taxon>Pseudomonadota</taxon>
        <taxon>Alphaproteobacteria</taxon>
        <taxon>Acetobacterales</taxon>
        <taxon>Acetobacteraceae</taxon>
        <taxon>Gluconobacter</taxon>
    </lineage>
</organism>
<protein>
    <submittedName>
        <fullName evidence="10">Aminopeptidase T</fullName>
        <ecNumber evidence="10">3.4.11.-</ecNumber>
    </submittedName>
</protein>
<evidence type="ECO:0000313" key="11">
    <source>
        <dbReference type="Proteomes" id="UP000031656"/>
    </source>
</evidence>
<dbReference type="PANTHER" id="PTHR34448:SF3">
    <property type="entry name" value="AMINOPEPTIDASE AMPS"/>
    <property type="match status" value="1"/>
</dbReference>
<keyword evidence="9" id="KW-0482">Metalloprotease</keyword>